<evidence type="ECO:0000313" key="3">
    <source>
        <dbReference type="Proteomes" id="UP001314170"/>
    </source>
</evidence>
<feature type="compositionally biased region" description="Basic and acidic residues" evidence="1">
    <location>
        <begin position="189"/>
        <end position="198"/>
    </location>
</feature>
<protein>
    <submittedName>
        <fullName evidence="2">Uncharacterized protein</fullName>
    </submittedName>
</protein>
<gene>
    <name evidence="2" type="ORF">DCAF_LOCUS25527</name>
</gene>
<feature type="compositionally biased region" description="Polar residues" evidence="1">
    <location>
        <begin position="177"/>
        <end position="188"/>
    </location>
</feature>
<organism evidence="2 3">
    <name type="scientific">Dovyalis caffra</name>
    <dbReference type="NCBI Taxonomy" id="77055"/>
    <lineage>
        <taxon>Eukaryota</taxon>
        <taxon>Viridiplantae</taxon>
        <taxon>Streptophyta</taxon>
        <taxon>Embryophyta</taxon>
        <taxon>Tracheophyta</taxon>
        <taxon>Spermatophyta</taxon>
        <taxon>Magnoliopsida</taxon>
        <taxon>eudicotyledons</taxon>
        <taxon>Gunneridae</taxon>
        <taxon>Pentapetalae</taxon>
        <taxon>rosids</taxon>
        <taxon>fabids</taxon>
        <taxon>Malpighiales</taxon>
        <taxon>Salicaceae</taxon>
        <taxon>Flacourtieae</taxon>
        <taxon>Dovyalis</taxon>
    </lineage>
</organism>
<name>A0AAV1SNU1_9ROSI</name>
<accession>A0AAV1SNU1</accession>
<dbReference type="Proteomes" id="UP001314170">
    <property type="component" value="Unassembled WGS sequence"/>
</dbReference>
<dbReference type="EMBL" id="CAWUPB010001195">
    <property type="protein sequence ID" value="CAK7355162.1"/>
    <property type="molecule type" value="Genomic_DNA"/>
</dbReference>
<sequence length="246" mass="25634">MFLDAKLAAIGYSFILDKTATFYEYNLSLQEHSEETQGLLAAGGGEKNGIEGIVVGIGIVGIEGMLGSGGKVTLGTAGIVGRLGIGGTVTLGTAGTAGIVGRLGSGRKLGCGRVGIEGIGGNVGLGKLGNCRRLRAASPPENDNAMKRAKIKQLKLAMLLMLPSPPATVNVSDEHNSSSTTLAPSNSPKADHHSPNDLASDKRLSSYLDLNFSLFPSFLPTNSLSLIPNLLIQIRDLLIRHFQAEE</sequence>
<comment type="caution">
    <text evidence="2">The sequence shown here is derived from an EMBL/GenBank/DDBJ whole genome shotgun (WGS) entry which is preliminary data.</text>
</comment>
<proteinExistence type="predicted"/>
<feature type="region of interest" description="Disordered" evidence="1">
    <location>
        <begin position="168"/>
        <end position="198"/>
    </location>
</feature>
<reference evidence="2 3" key="1">
    <citation type="submission" date="2024-01" db="EMBL/GenBank/DDBJ databases">
        <authorList>
            <person name="Waweru B."/>
        </authorList>
    </citation>
    <scope>NUCLEOTIDE SEQUENCE [LARGE SCALE GENOMIC DNA]</scope>
</reference>
<keyword evidence="3" id="KW-1185">Reference proteome</keyword>
<evidence type="ECO:0000313" key="2">
    <source>
        <dbReference type="EMBL" id="CAK7355162.1"/>
    </source>
</evidence>
<dbReference type="AlphaFoldDB" id="A0AAV1SNU1"/>
<evidence type="ECO:0000256" key="1">
    <source>
        <dbReference type="SAM" id="MobiDB-lite"/>
    </source>
</evidence>